<evidence type="ECO:0000313" key="1">
    <source>
        <dbReference type="EMBL" id="VUZ44978.1"/>
    </source>
</evidence>
<evidence type="ECO:0000313" key="2">
    <source>
        <dbReference type="Proteomes" id="UP000321570"/>
    </source>
</evidence>
<name>A0A564YE20_HYMDI</name>
<reference evidence="1 2" key="1">
    <citation type="submission" date="2019-07" db="EMBL/GenBank/DDBJ databases">
        <authorList>
            <person name="Jastrzebski P J."/>
            <person name="Paukszto L."/>
            <person name="Jastrzebski P J."/>
        </authorList>
    </citation>
    <scope>NUCLEOTIDE SEQUENCE [LARGE SCALE GENOMIC DNA]</scope>
    <source>
        <strain evidence="1 2">WMS-il1</strain>
    </source>
</reference>
<accession>A0A564YE20</accession>
<sequence>MFAGVREITERLKKSGGVKLLEQRALRNLLRRHTLSNPGLSAMENLLTEDKLGDFGTLEAWSYSFKLQQWNENRRLLLQLRYRFNQRRYFSCF</sequence>
<proteinExistence type="predicted"/>
<organism evidence="1 2">
    <name type="scientific">Hymenolepis diminuta</name>
    <name type="common">Rat tapeworm</name>
    <dbReference type="NCBI Taxonomy" id="6216"/>
    <lineage>
        <taxon>Eukaryota</taxon>
        <taxon>Metazoa</taxon>
        <taxon>Spiralia</taxon>
        <taxon>Lophotrochozoa</taxon>
        <taxon>Platyhelminthes</taxon>
        <taxon>Cestoda</taxon>
        <taxon>Eucestoda</taxon>
        <taxon>Cyclophyllidea</taxon>
        <taxon>Hymenolepididae</taxon>
        <taxon>Hymenolepis</taxon>
    </lineage>
</organism>
<keyword evidence="2" id="KW-1185">Reference proteome</keyword>
<dbReference type="Proteomes" id="UP000321570">
    <property type="component" value="Unassembled WGS sequence"/>
</dbReference>
<gene>
    <name evidence="1" type="ORF">WMSIL1_LOCUS4991</name>
</gene>
<dbReference type="EMBL" id="CABIJS010000155">
    <property type="protein sequence ID" value="VUZ44978.1"/>
    <property type="molecule type" value="Genomic_DNA"/>
</dbReference>
<protein>
    <submittedName>
        <fullName evidence="1">Uncharacterized protein</fullName>
    </submittedName>
</protein>
<dbReference type="AlphaFoldDB" id="A0A564YE20"/>